<dbReference type="GO" id="GO:0016020">
    <property type="term" value="C:membrane"/>
    <property type="evidence" value="ECO:0007669"/>
    <property type="project" value="UniProtKB-SubCell"/>
</dbReference>
<evidence type="ECO:0000256" key="5">
    <source>
        <dbReference type="ARBA" id="ARBA00022692"/>
    </source>
</evidence>
<evidence type="ECO:0000256" key="6">
    <source>
        <dbReference type="ARBA" id="ARBA00022989"/>
    </source>
</evidence>
<feature type="transmembrane region" description="Helical" evidence="8">
    <location>
        <begin position="117"/>
        <end position="136"/>
    </location>
</feature>
<evidence type="ECO:0000256" key="7">
    <source>
        <dbReference type="ARBA" id="ARBA00023136"/>
    </source>
</evidence>
<dbReference type="GeneID" id="87611416"/>
<organism evidence="9 10">
    <name type="scientific">Brevibacillus parabrevis</name>
    <dbReference type="NCBI Taxonomy" id="54914"/>
    <lineage>
        <taxon>Bacteria</taxon>
        <taxon>Bacillati</taxon>
        <taxon>Bacillota</taxon>
        <taxon>Bacilli</taxon>
        <taxon>Bacillales</taxon>
        <taxon>Paenibacillaceae</taxon>
        <taxon>Brevibacillus</taxon>
    </lineage>
</organism>
<evidence type="ECO:0000313" key="9">
    <source>
        <dbReference type="EMBL" id="GEB32569.1"/>
    </source>
</evidence>
<evidence type="ECO:0000256" key="8">
    <source>
        <dbReference type="SAM" id="Phobius"/>
    </source>
</evidence>
<comment type="subcellular location">
    <subcellularLocation>
        <location evidence="1">Membrane</location>
        <topology evidence="1">Multi-pass membrane protein</topology>
    </subcellularLocation>
</comment>
<keyword evidence="7 8" id="KW-0472">Membrane</keyword>
<proteinExistence type="inferred from homology"/>
<feature type="transmembrane region" description="Helical" evidence="8">
    <location>
        <begin position="269"/>
        <end position="293"/>
    </location>
</feature>
<dbReference type="NCBIfam" id="TIGR00912">
    <property type="entry name" value="2A0309"/>
    <property type="match status" value="1"/>
</dbReference>
<accession>A0A4Y3PN82</accession>
<dbReference type="AlphaFoldDB" id="A0A4Y3PN82"/>
<feature type="transmembrane region" description="Helical" evidence="8">
    <location>
        <begin position="300"/>
        <end position="318"/>
    </location>
</feature>
<keyword evidence="6 8" id="KW-1133">Transmembrane helix</keyword>
<feature type="transmembrane region" description="Helical" evidence="8">
    <location>
        <begin position="145"/>
        <end position="164"/>
    </location>
</feature>
<evidence type="ECO:0000256" key="1">
    <source>
        <dbReference type="ARBA" id="ARBA00004141"/>
    </source>
</evidence>
<keyword evidence="10" id="KW-1185">Reference proteome</keyword>
<evidence type="ECO:0000256" key="2">
    <source>
        <dbReference type="ARBA" id="ARBA00007998"/>
    </source>
</evidence>
<name>A0A4Y3PN82_BREPA</name>
<gene>
    <name evidence="9" type="ORF">BPA01_21490</name>
</gene>
<feature type="transmembrane region" description="Helical" evidence="8">
    <location>
        <begin position="79"/>
        <end position="97"/>
    </location>
</feature>
<dbReference type="EMBL" id="BJMH01000008">
    <property type="protein sequence ID" value="GEB32569.1"/>
    <property type="molecule type" value="Genomic_DNA"/>
</dbReference>
<evidence type="ECO:0000256" key="3">
    <source>
        <dbReference type="ARBA" id="ARBA00022448"/>
    </source>
</evidence>
<dbReference type="Proteomes" id="UP000316882">
    <property type="component" value="Unassembled WGS sequence"/>
</dbReference>
<feature type="transmembrane region" description="Helical" evidence="8">
    <location>
        <begin position="7"/>
        <end position="27"/>
    </location>
</feature>
<dbReference type="PANTHER" id="PTHR34975">
    <property type="entry name" value="SPORE GERMINATION PROTEIN A2"/>
    <property type="match status" value="1"/>
</dbReference>
<evidence type="ECO:0000256" key="4">
    <source>
        <dbReference type="ARBA" id="ARBA00022544"/>
    </source>
</evidence>
<reference evidence="9 10" key="1">
    <citation type="submission" date="2019-06" db="EMBL/GenBank/DDBJ databases">
        <title>Whole genome shotgun sequence of Brevibacillus parabrevis NBRC 12334.</title>
        <authorList>
            <person name="Hosoyama A."/>
            <person name="Uohara A."/>
            <person name="Ohji S."/>
            <person name="Ichikawa N."/>
        </authorList>
    </citation>
    <scope>NUCLEOTIDE SEQUENCE [LARGE SCALE GENOMIC DNA]</scope>
    <source>
        <strain evidence="9 10">NBRC 12334</strain>
    </source>
</reference>
<comment type="similarity">
    <text evidence="2">Belongs to the amino acid-polyamine-organocation (APC) superfamily. Spore germination protein (SGP) (TC 2.A.3.9) family.</text>
</comment>
<comment type="caution">
    <text evidence="9">The sequence shown here is derived from an EMBL/GenBank/DDBJ whole genome shotgun (WGS) entry which is preliminary data.</text>
</comment>
<keyword evidence="4" id="KW-0309">Germination</keyword>
<protein>
    <submittedName>
        <fullName evidence="9">Uncharacterized protein</fullName>
    </submittedName>
</protein>
<dbReference type="GO" id="GO:0009847">
    <property type="term" value="P:spore germination"/>
    <property type="evidence" value="ECO:0007669"/>
    <property type="project" value="InterPro"/>
</dbReference>
<sequence length="362" mass="40538">MKNGLAFTQIVVMLMLTNGLMNHVLVIPMMLDSAKRDSWISVLFAGVLYLIWTALLYFIYRKTGSEPLLQWMKQRYGPAVAYFLAILISLYCFVIATTTLTDTVTWINLSFAPQTPLSVHAGLFALLCLGNALLGIRSIAVTSTVLLPFVVVLGFFVMATNFQNKDYSLLLPIMEDGLAPVAKGMVYAGAGFTEMILFLLIKHHLRAPMPYYQIFLLAVIFIGLTIGPTIGAIVEFGPLEATKLRYPAYEEWRLANIGLYIEHLDFLSIYQWFSGAFTRVSLSLLLIVDVFLIPKGRSRFWWLLGLCFLATVLSLYPISTIEFYSLLSKLILPAMLVLAVSLSLLLALLTAFAPRRKPHEKS</sequence>
<feature type="transmembrane region" description="Helical" evidence="8">
    <location>
        <begin position="184"/>
        <end position="202"/>
    </location>
</feature>
<dbReference type="Pfam" id="PF03845">
    <property type="entry name" value="Spore_permease"/>
    <property type="match status" value="1"/>
</dbReference>
<feature type="transmembrane region" description="Helical" evidence="8">
    <location>
        <begin position="39"/>
        <end position="59"/>
    </location>
</feature>
<feature type="transmembrane region" description="Helical" evidence="8">
    <location>
        <begin position="330"/>
        <end position="353"/>
    </location>
</feature>
<feature type="transmembrane region" description="Helical" evidence="8">
    <location>
        <begin position="214"/>
        <end position="234"/>
    </location>
</feature>
<keyword evidence="3" id="KW-0813">Transport</keyword>
<dbReference type="PANTHER" id="PTHR34975:SF2">
    <property type="entry name" value="SPORE GERMINATION PROTEIN A2"/>
    <property type="match status" value="1"/>
</dbReference>
<dbReference type="STRING" id="54914.AV540_06920"/>
<evidence type="ECO:0000313" key="10">
    <source>
        <dbReference type="Proteomes" id="UP000316882"/>
    </source>
</evidence>
<dbReference type="InterPro" id="IPR004761">
    <property type="entry name" value="Spore_GerAB"/>
</dbReference>
<dbReference type="RefSeq" id="WP_122964416.1">
    <property type="nucleotide sequence ID" value="NZ_BJMH01000008.1"/>
</dbReference>
<keyword evidence="5 8" id="KW-0812">Transmembrane</keyword>